<dbReference type="STRING" id="370622.LA66_13555"/>
<dbReference type="InterPro" id="IPR001296">
    <property type="entry name" value="Glyco_trans_1"/>
</dbReference>
<evidence type="ECO:0000313" key="3">
    <source>
        <dbReference type="Proteomes" id="UP000030826"/>
    </source>
</evidence>
<dbReference type="AlphaFoldDB" id="A0A0B1Q268"/>
<dbReference type="PANTHER" id="PTHR12526:SF636">
    <property type="entry name" value="BLL3647 PROTEIN"/>
    <property type="match status" value="1"/>
</dbReference>
<keyword evidence="2" id="KW-0808">Transferase</keyword>
<dbReference type="Pfam" id="PF00534">
    <property type="entry name" value="Glycos_transf_1"/>
    <property type="match status" value="1"/>
</dbReference>
<organism evidence="2 3">
    <name type="scientific">Aureimonas altamirensis</name>
    <dbReference type="NCBI Taxonomy" id="370622"/>
    <lineage>
        <taxon>Bacteria</taxon>
        <taxon>Pseudomonadati</taxon>
        <taxon>Pseudomonadota</taxon>
        <taxon>Alphaproteobacteria</taxon>
        <taxon>Hyphomicrobiales</taxon>
        <taxon>Aurantimonadaceae</taxon>
        <taxon>Aureimonas</taxon>
    </lineage>
</organism>
<dbReference type="Gene3D" id="3.40.50.2000">
    <property type="entry name" value="Glycogen Phosphorylase B"/>
    <property type="match status" value="2"/>
</dbReference>
<reference evidence="2 3" key="1">
    <citation type="submission" date="2014-09" db="EMBL/GenBank/DDBJ databases">
        <title>Isolation and characterization of Aurantimonas altamirensis ON-56566 from clinical sample following a dog bite.</title>
        <authorList>
            <person name="Eshaghi A."/>
            <person name="Li A."/>
            <person name="Shahinas D."/>
            <person name="Bahn P."/>
            <person name="Kus J.V."/>
            <person name="Patel S.N."/>
        </authorList>
    </citation>
    <scope>NUCLEOTIDE SEQUENCE [LARGE SCALE GENOMIC DNA]</scope>
    <source>
        <strain evidence="2 3">ON-56566</strain>
    </source>
</reference>
<dbReference type="PANTHER" id="PTHR12526">
    <property type="entry name" value="GLYCOSYLTRANSFERASE"/>
    <property type="match status" value="1"/>
</dbReference>
<protein>
    <submittedName>
        <fullName evidence="2">Glycosyl transferase</fullName>
    </submittedName>
</protein>
<name>A0A0B1Q268_9HYPH</name>
<dbReference type="EMBL" id="JRFJ01000003">
    <property type="protein sequence ID" value="KHJ54464.1"/>
    <property type="molecule type" value="Genomic_DNA"/>
</dbReference>
<dbReference type="GO" id="GO:0016757">
    <property type="term" value="F:glycosyltransferase activity"/>
    <property type="evidence" value="ECO:0007669"/>
    <property type="project" value="InterPro"/>
</dbReference>
<evidence type="ECO:0000313" key="2">
    <source>
        <dbReference type="EMBL" id="KHJ54464.1"/>
    </source>
</evidence>
<accession>A0A0B1Q268</accession>
<comment type="caution">
    <text evidence="2">The sequence shown here is derived from an EMBL/GenBank/DDBJ whole genome shotgun (WGS) entry which is preliminary data.</text>
</comment>
<evidence type="ECO:0000259" key="1">
    <source>
        <dbReference type="Pfam" id="PF00534"/>
    </source>
</evidence>
<dbReference type="Proteomes" id="UP000030826">
    <property type="component" value="Unassembled WGS sequence"/>
</dbReference>
<proteinExistence type="predicted"/>
<dbReference type="SUPFAM" id="SSF53756">
    <property type="entry name" value="UDP-Glycosyltransferase/glycogen phosphorylase"/>
    <property type="match status" value="1"/>
</dbReference>
<sequence length="415" mass="45640">MAVVLKGYPRLSETFIAQEILGLEQLGFRLDIWSLRRPTDRARHPMHEQIAAPVCYLPEYLKDDPLRVLRGVLALPRQKGFGRFVRTALADLRRDPSPNRLRRIGQAAVLARELSPQITQIYAHFLHTPASVARYAAQLRQLPFSFSAHAKDIWTTPDWEKREKIADSIWGTTCTRQGHDELVRLSPGGDKNRVRLVYHGLDLRRFPAPPVRDGGGNGRDTPVRLVSIGRLVAKKGYDDLLQALAMLPRELDWRLTQIGGGDLAKPLAETAERLGLAGRIDWLGARPQGQVIEALRAADLFVLACREGDGGDRDGLPNVLMEAATQGLPILSTDFAGVPEFVTDGVEGLLVPPRDPAALADALERLIGRPALRLQLGAAARARVTGDFSADAGIGRIAALLSHGDVDQRAETRVR</sequence>
<feature type="domain" description="Glycosyl transferase family 1" evidence="1">
    <location>
        <begin position="220"/>
        <end position="382"/>
    </location>
</feature>
<dbReference type="CDD" id="cd03801">
    <property type="entry name" value="GT4_PimA-like"/>
    <property type="match status" value="1"/>
</dbReference>
<gene>
    <name evidence="2" type="ORF">LA66_13555</name>
</gene>